<feature type="compositionally biased region" description="Polar residues" evidence="1">
    <location>
        <begin position="344"/>
        <end position="359"/>
    </location>
</feature>
<feature type="compositionally biased region" description="Basic residues" evidence="1">
    <location>
        <begin position="199"/>
        <end position="213"/>
    </location>
</feature>
<feature type="compositionally biased region" description="Basic and acidic residues" evidence="1">
    <location>
        <begin position="918"/>
        <end position="934"/>
    </location>
</feature>
<feature type="region of interest" description="Disordered" evidence="1">
    <location>
        <begin position="375"/>
        <end position="456"/>
    </location>
</feature>
<feature type="compositionally biased region" description="Basic and acidic residues" evidence="1">
    <location>
        <begin position="500"/>
        <end position="514"/>
    </location>
</feature>
<evidence type="ECO:0000256" key="1">
    <source>
        <dbReference type="SAM" id="MobiDB-lite"/>
    </source>
</evidence>
<feature type="compositionally biased region" description="Polar residues" evidence="1">
    <location>
        <begin position="89"/>
        <end position="99"/>
    </location>
</feature>
<feature type="region of interest" description="Disordered" evidence="1">
    <location>
        <begin position="953"/>
        <end position="987"/>
    </location>
</feature>
<feature type="region of interest" description="Disordered" evidence="1">
    <location>
        <begin position="1336"/>
        <end position="1359"/>
    </location>
</feature>
<evidence type="ECO:0000313" key="2">
    <source>
        <dbReference type="EMBL" id="EKC24048.1"/>
    </source>
</evidence>
<feature type="compositionally biased region" description="Basic and acidic residues" evidence="1">
    <location>
        <begin position="411"/>
        <end position="423"/>
    </location>
</feature>
<proteinExistence type="predicted"/>
<name>K1PR16_MAGGI</name>
<dbReference type="EMBL" id="JH818180">
    <property type="protein sequence ID" value="EKC24048.1"/>
    <property type="molecule type" value="Genomic_DNA"/>
</dbReference>
<feature type="region of interest" description="Disordered" evidence="1">
    <location>
        <begin position="479"/>
        <end position="528"/>
    </location>
</feature>
<feature type="region of interest" description="Disordered" evidence="1">
    <location>
        <begin position="74"/>
        <end position="104"/>
    </location>
</feature>
<feature type="compositionally biased region" description="Basic and acidic residues" evidence="1">
    <location>
        <begin position="393"/>
        <end position="403"/>
    </location>
</feature>
<feature type="compositionally biased region" description="Polar residues" evidence="1">
    <location>
        <begin position="214"/>
        <end position="232"/>
    </location>
</feature>
<feature type="compositionally biased region" description="Polar residues" evidence="1">
    <location>
        <begin position="890"/>
        <end position="904"/>
    </location>
</feature>
<organism evidence="2">
    <name type="scientific">Magallana gigas</name>
    <name type="common">Pacific oyster</name>
    <name type="synonym">Crassostrea gigas</name>
    <dbReference type="NCBI Taxonomy" id="29159"/>
    <lineage>
        <taxon>Eukaryota</taxon>
        <taxon>Metazoa</taxon>
        <taxon>Spiralia</taxon>
        <taxon>Lophotrochozoa</taxon>
        <taxon>Mollusca</taxon>
        <taxon>Bivalvia</taxon>
        <taxon>Autobranchia</taxon>
        <taxon>Pteriomorphia</taxon>
        <taxon>Ostreida</taxon>
        <taxon>Ostreoidea</taxon>
        <taxon>Ostreidae</taxon>
        <taxon>Magallana</taxon>
    </lineage>
</organism>
<feature type="region of interest" description="Disordered" evidence="1">
    <location>
        <begin position="1005"/>
        <end position="1028"/>
    </location>
</feature>
<feature type="compositionally biased region" description="Basic and acidic residues" evidence="1">
    <location>
        <begin position="822"/>
        <end position="833"/>
    </location>
</feature>
<feature type="compositionally biased region" description="Basic and acidic residues" evidence="1">
    <location>
        <begin position="74"/>
        <end position="88"/>
    </location>
</feature>
<feature type="compositionally biased region" description="Basic and acidic residues" evidence="1">
    <location>
        <begin position="953"/>
        <end position="966"/>
    </location>
</feature>
<feature type="compositionally biased region" description="Polar residues" evidence="1">
    <location>
        <begin position="797"/>
        <end position="806"/>
    </location>
</feature>
<protein>
    <submittedName>
        <fullName evidence="2">Uncharacterized protein</fullName>
    </submittedName>
</protein>
<feature type="compositionally biased region" description="Basic and acidic residues" evidence="1">
    <location>
        <begin position="248"/>
        <end position="265"/>
    </location>
</feature>
<feature type="region of interest" description="Disordered" evidence="1">
    <location>
        <begin position="336"/>
        <end position="359"/>
    </location>
</feature>
<feature type="compositionally biased region" description="Polar residues" evidence="1">
    <location>
        <begin position="694"/>
        <end position="707"/>
    </location>
</feature>
<feature type="region of interest" description="Disordered" evidence="1">
    <location>
        <begin position="1370"/>
        <end position="1389"/>
    </location>
</feature>
<sequence length="1489" mass="169656">MHISVVIACKSTETWRRVLVWRWGGVNKIQCRCQSLFRSFGHVGVVSPMAANNERRFSLADFIRSERVKRNENEIEDFKTKKSSDEKQNATSIHPSNDGSTEKEEISALYPVRVKRHQARHRRHSEFHDASLKSITQDMVGKNLCGVVTDEDDTDHSPSTKSRAYYKRRRRFSVIQDNEGSSFTMEDKIRALQEEGGAFHKRNGRSGKSRRTNRSTISPFPSSAHSRSTSGSVMFWDRHESASVNSETQREMTPKKNTSENEKSKVVNTEEQNEKSEVVNEGEQNNDDTIKVEIRRGSSRTKNIVVSLQVGDTTQELEEKDANNCNVETYQSRISIESRHREGLSNSGMTNSTDKMSSQISIAKDEKNIEIKNHEQDESKAKELSNNLQDSCLSKDESNKETFSEDSTTSRNEEKIENMKSSDKISVNLESAKMQEEDEMTRDQPQNSTSVASGFDKMTKEDNIQNVDLQNMVNVTIDPGKQPDAQTVELRGEPSVSNFDKSKTDKNMEPHADDNIDNGIPENTSPRESNELHNIGILQDVDVSSSNSQVNSSECREENEVLNVEPIYKSKAEVDLSNQNDTEETNNYITNGYETNGISNKEFWNPETGNDENKAKSYEGMSKNVKVSISDAPKTDMNDKTSEEIASRVHQPIPQTTVNLLKSSNKQQEAIKFSESKVIESDDTTWNEADRQGVTLSNGSKSTVSHKNSSESTRDGEVEEETDEQKSKSNQSRARHEALEAKTNNSENKATSSMHVEQISVDVHTSETDKRLHVAEKPRVTTLTIDDSKTEKRTGAKNPTSLSQMSLDVRAHNANLYKKPHREAGSSDPDRGSKTSQEQNSSRRATAISATTHTGRDDDKQENAIQRNGKKMTRNEELNGSRKNVYDKNNVFNRDTVQDENPINDSIKDCNKNGNMDTDDKKDPRNDCNKDLDKENGSLDDCNMYTVEKDSLNSCNKDKNEEKKQLDGCNQDEDNENDSLDDCNQETNNGKNSFSDCNKDINNEKDSLDDFNKDTDKEKDSLKDCDQDANRNKDSLNYCTQDREKALQFNDCNQDTNKEKDSLKDCDQDINSEKDSLDDCKKVTDEDSLIGCNQDTGKENEKLNGCNRDMDEEQCKLKQNASKEKVQLNECELDMNKENILPNDSSRDTNAKVLIDDSIQDTNDGTVLTDDNQAETITSGSEGTQIGISEYEEPYKITKPTDDNGLDSVQQIKRNDNCFSNQFQHRQCIQDNNQNDIQEDDTKDLMRSNQIPLKRLPMAERFIENYTEQDKEIFNEAMNPKHVSKSQTSSLPKIEIVIKNDDTHRENDVTLVIKLPQNCTRTRETSYVKSMKDQFCQTDGGSQRGSTRPQEALPQFSCEPPLLQSKERSFVRLHHKPSREPEPDPEELRQRRRIDDIMREIYQIKHVDLLESPMCSCPEYVYPGSRDHHPRFLYDSDPYDSVVVKAAQYNDSVRRFLGYTKRSDRLKAMEHSRKYKAYLDLRKKLKHLY</sequence>
<feature type="compositionally biased region" description="Basic and acidic residues" evidence="1">
    <location>
        <begin position="873"/>
        <end position="886"/>
    </location>
</feature>
<reference evidence="2" key="1">
    <citation type="journal article" date="2012" name="Nature">
        <title>The oyster genome reveals stress adaptation and complexity of shell formation.</title>
        <authorList>
            <person name="Zhang G."/>
            <person name="Fang X."/>
            <person name="Guo X."/>
            <person name="Li L."/>
            <person name="Luo R."/>
            <person name="Xu F."/>
            <person name="Yang P."/>
            <person name="Zhang L."/>
            <person name="Wang X."/>
            <person name="Qi H."/>
            <person name="Xiong Z."/>
            <person name="Que H."/>
            <person name="Xie Y."/>
            <person name="Holland P.W."/>
            <person name="Paps J."/>
            <person name="Zhu Y."/>
            <person name="Wu F."/>
            <person name="Chen Y."/>
            <person name="Wang J."/>
            <person name="Peng C."/>
            <person name="Meng J."/>
            <person name="Yang L."/>
            <person name="Liu J."/>
            <person name="Wen B."/>
            <person name="Zhang N."/>
            <person name="Huang Z."/>
            <person name="Zhu Q."/>
            <person name="Feng Y."/>
            <person name="Mount A."/>
            <person name="Hedgecock D."/>
            <person name="Xu Z."/>
            <person name="Liu Y."/>
            <person name="Domazet-Loso T."/>
            <person name="Du Y."/>
            <person name="Sun X."/>
            <person name="Zhang S."/>
            <person name="Liu B."/>
            <person name="Cheng P."/>
            <person name="Jiang X."/>
            <person name="Li J."/>
            <person name="Fan D."/>
            <person name="Wang W."/>
            <person name="Fu W."/>
            <person name="Wang T."/>
            <person name="Wang B."/>
            <person name="Zhang J."/>
            <person name="Peng Z."/>
            <person name="Li Y."/>
            <person name="Li N."/>
            <person name="Wang J."/>
            <person name="Chen M."/>
            <person name="He Y."/>
            <person name="Tan F."/>
            <person name="Song X."/>
            <person name="Zheng Q."/>
            <person name="Huang R."/>
            <person name="Yang H."/>
            <person name="Du X."/>
            <person name="Chen L."/>
            <person name="Yang M."/>
            <person name="Gaffney P.M."/>
            <person name="Wang S."/>
            <person name="Luo L."/>
            <person name="She Z."/>
            <person name="Ming Y."/>
            <person name="Huang W."/>
            <person name="Zhang S."/>
            <person name="Huang B."/>
            <person name="Zhang Y."/>
            <person name="Qu T."/>
            <person name="Ni P."/>
            <person name="Miao G."/>
            <person name="Wang J."/>
            <person name="Wang Q."/>
            <person name="Steinberg C.E."/>
            <person name="Wang H."/>
            <person name="Li N."/>
            <person name="Qian L."/>
            <person name="Zhang G."/>
            <person name="Li Y."/>
            <person name="Yang H."/>
            <person name="Liu X."/>
            <person name="Wang J."/>
            <person name="Yin Y."/>
            <person name="Wang J."/>
        </authorList>
    </citation>
    <scope>NUCLEOTIDE SEQUENCE [LARGE SCALE GENOMIC DNA]</scope>
    <source>
        <strain evidence="2">05x7-T-G4-1.051#20</strain>
    </source>
</reference>
<accession>K1PR16</accession>
<feature type="compositionally biased region" description="Basic and acidic residues" evidence="1">
    <location>
        <begin position="1378"/>
        <end position="1389"/>
    </location>
</feature>
<feature type="region of interest" description="Disordered" evidence="1">
    <location>
        <begin position="820"/>
        <end position="934"/>
    </location>
</feature>
<gene>
    <name evidence="2" type="ORF">CGI_10026287</name>
</gene>
<feature type="compositionally biased region" description="Polar residues" evidence="1">
    <location>
        <begin position="443"/>
        <end position="452"/>
    </location>
</feature>
<feature type="compositionally biased region" description="Acidic residues" evidence="1">
    <location>
        <begin position="970"/>
        <end position="984"/>
    </location>
</feature>
<feature type="compositionally biased region" description="Polar residues" evidence="1">
    <location>
        <begin position="834"/>
        <end position="853"/>
    </location>
</feature>
<dbReference type="HOGENOM" id="CLU_249261_0_0_1"/>
<feature type="compositionally biased region" description="Polar residues" evidence="1">
    <location>
        <begin position="742"/>
        <end position="755"/>
    </location>
</feature>
<feature type="region of interest" description="Disordered" evidence="1">
    <location>
        <begin position="680"/>
        <end position="808"/>
    </location>
</feature>
<feature type="region of interest" description="Disordered" evidence="1">
    <location>
        <begin position="194"/>
        <end position="284"/>
    </location>
</feature>
<feature type="compositionally biased region" description="Basic and acidic residues" evidence="1">
    <location>
        <begin position="764"/>
        <end position="779"/>
    </location>
</feature>
<dbReference type="InParanoid" id="K1PR16"/>
<feature type="compositionally biased region" description="Polar residues" evidence="1">
    <location>
        <begin position="1336"/>
        <end position="1349"/>
    </location>
</feature>